<dbReference type="Pfam" id="PF12840">
    <property type="entry name" value="HTH_20"/>
    <property type="match status" value="1"/>
</dbReference>
<keyword evidence="1" id="KW-0805">Transcription regulation</keyword>
<name>L9YVG2_9EURY</name>
<dbReference type="Gene3D" id="1.10.10.10">
    <property type="entry name" value="Winged helix-like DNA-binding domain superfamily/Winged helix DNA-binding domain"/>
    <property type="match status" value="1"/>
</dbReference>
<keyword evidence="3" id="KW-0804">Transcription</keyword>
<organism evidence="6 7">
    <name type="scientific">Natrinema gari JCM 14663</name>
    <dbReference type="NCBI Taxonomy" id="1230459"/>
    <lineage>
        <taxon>Archaea</taxon>
        <taxon>Methanobacteriati</taxon>
        <taxon>Methanobacteriota</taxon>
        <taxon>Stenosarchaea group</taxon>
        <taxon>Halobacteria</taxon>
        <taxon>Halobacteriales</taxon>
        <taxon>Natrialbaceae</taxon>
        <taxon>Natrinema</taxon>
    </lineage>
</organism>
<dbReference type="InterPro" id="IPR011991">
    <property type="entry name" value="ArsR-like_HTH"/>
</dbReference>
<accession>L9YVG2</accession>
<dbReference type="RefSeq" id="WP_008457339.1">
    <property type="nucleotide sequence ID" value="NZ_AOIJ01000061.1"/>
</dbReference>
<evidence type="ECO:0000259" key="4">
    <source>
        <dbReference type="PROSITE" id="PS51077"/>
    </source>
</evidence>
<proteinExistence type="predicted"/>
<keyword evidence="7" id="KW-1185">Reference proteome</keyword>
<protein>
    <submittedName>
        <fullName evidence="6">IclR family transcriptional regulator</fullName>
    </submittedName>
</protein>
<feature type="domain" description="IclR-ED" evidence="5">
    <location>
        <begin position="70"/>
        <end position="248"/>
    </location>
</feature>
<dbReference type="PROSITE" id="PS51077">
    <property type="entry name" value="HTH_ICLR"/>
    <property type="match status" value="1"/>
</dbReference>
<evidence type="ECO:0000313" key="7">
    <source>
        <dbReference type="Proteomes" id="UP000011592"/>
    </source>
</evidence>
<dbReference type="Pfam" id="PF01614">
    <property type="entry name" value="IclR_C"/>
    <property type="match status" value="1"/>
</dbReference>
<dbReference type="Gene3D" id="3.30.450.40">
    <property type="match status" value="1"/>
</dbReference>
<evidence type="ECO:0000256" key="1">
    <source>
        <dbReference type="ARBA" id="ARBA00023015"/>
    </source>
</evidence>
<dbReference type="InterPro" id="IPR036388">
    <property type="entry name" value="WH-like_DNA-bd_sf"/>
</dbReference>
<dbReference type="Proteomes" id="UP000011592">
    <property type="component" value="Unassembled WGS sequence"/>
</dbReference>
<dbReference type="PANTHER" id="PTHR30136:SF35">
    <property type="entry name" value="HTH-TYPE TRANSCRIPTIONAL REGULATOR RV1719"/>
    <property type="match status" value="1"/>
</dbReference>
<dbReference type="InterPro" id="IPR050707">
    <property type="entry name" value="HTH_MetabolicPath_Reg"/>
</dbReference>
<dbReference type="SMART" id="SM00346">
    <property type="entry name" value="HTH_ICLR"/>
    <property type="match status" value="1"/>
</dbReference>
<reference evidence="6 7" key="1">
    <citation type="journal article" date="2014" name="PLoS Genet.">
        <title>Phylogenetically driven sequencing of extremely halophilic archaea reveals strategies for static and dynamic osmo-response.</title>
        <authorList>
            <person name="Becker E.A."/>
            <person name="Seitzer P.M."/>
            <person name="Tritt A."/>
            <person name="Larsen D."/>
            <person name="Krusor M."/>
            <person name="Yao A.I."/>
            <person name="Wu D."/>
            <person name="Madern D."/>
            <person name="Eisen J.A."/>
            <person name="Darling A.E."/>
            <person name="Facciotti M.T."/>
        </authorList>
    </citation>
    <scope>NUCLEOTIDE SEQUENCE [LARGE SCALE GENOMIC DNA]</scope>
    <source>
        <strain evidence="6 7">JCM 14663</strain>
    </source>
</reference>
<dbReference type="CDD" id="cd00090">
    <property type="entry name" value="HTH_ARSR"/>
    <property type="match status" value="1"/>
</dbReference>
<evidence type="ECO:0000256" key="3">
    <source>
        <dbReference type="ARBA" id="ARBA00023163"/>
    </source>
</evidence>
<dbReference type="EMBL" id="AOIJ01000061">
    <property type="protein sequence ID" value="ELY77462.1"/>
    <property type="molecule type" value="Genomic_DNA"/>
</dbReference>
<dbReference type="GO" id="GO:0045892">
    <property type="term" value="P:negative regulation of DNA-templated transcription"/>
    <property type="evidence" value="ECO:0007669"/>
    <property type="project" value="TreeGrafter"/>
</dbReference>
<dbReference type="GO" id="GO:0003677">
    <property type="term" value="F:DNA binding"/>
    <property type="evidence" value="ECO:0007669"/>
    <property type="project" value="UniProtKB-KW"/>
</dbReference>
<dbReference type="GO" id="GO:0003700">
    <property type="term" value="F:DNA-binding transcription factor activity"/>
    <property type="evidence" value="ECO:0007669"/>
    <property type="project" value="TreeGrafter"/>
</dbReference>
<keyword evidence="2" id="KW-0238">DNA-binding</keyword>
<dbReference type="SUPFAM" id="SSF55781">
    <property type="entry name" value="GAF domain-like"/>
    <property type="match status" value="1"/>
</dbReference>
<dbReference type="InterPro" id="IPR014757">
    <property type="entry name" value="Tscrpt_reg_IclR_C"/>
</dbReference>
<dbReference type="AlphaFoldDB" id="L9YVG2"/>
<dbReference type="InterPro" id="IPR029016">
    <property type="entry name" value="GAF-like_dom_sf"/>
</dbReference>
<dbReference type="InterPro" id="IPR005471">
    <property type="entry name" value="Tscrpt_reg_IclR_N"/>
</dbReference>
<evidence type="ECO:0000259" key="5">
    <source>
        <dbReference type="PROSITE" id="PS51078"/>
    </source>
</evidence>
<evidence type="ECO:0000313" key="6">
    <source>
        <dbReference type="EMBL" id="ELY77462.1"/>
    </source>
</evidence>
<dbReference type="PROSITE" id="PS51078">
    <property type="entry name" value="ICLR_ED"/>
    <property type="match status" value="1"/>
</dbReference>
<dbReference type="InterPro" id="IPR036390">
    <property type="entry name" value="WH_DNA-bd_sf"/>
</dbReference>
<comment type="caution">
    <text evidence="6">The sequence shown here is derived from an EMBL/GenBank/DDBJ whole genome shotgun (WGS) entry which is preliminary data.</text>
</comment>
<dbReference type="PANTHER" id="PTHR30136">
    <property type="entry name" value="HELIX-TURN-HELIX TRANSCRIPTIONAL REGULATOR, ICLR FAMILY"/>
    <property type="match status" value="1"/>
</dbReference>
<sequence>MGIDDKGNVHRTTEQAIRILDAIRRGNGATISDLLSEFDISRSTLYTHLNTLADSGLVIRENGRYWVGIRFKEFSVAAETRKPSYQILKSEIKNLEDEFEAETEFLVEETGRINVLYHSENINHNRVRLHAHNTAAGKAILADLPDERVHEILDEHGLPQQTENTITDRDELFEELENISKRGYAYNNNECFDGYHGIGATVDGIDGSILGAVTLGGPIYRIPENRLKNELVDALQDMIDEIERSIEANRSNITSELASED</sequence>
<gene>
    <name evidence="6" type="ORF">C486_15199</name>
</gene>
<dbReference type="SUPFAM" id="SSF46785">
    <property type="entry name" value="Winged helix' DNA-binding domain"/>
    <property type="match status" value="1"/>
</dbReference>
<feature type="domain" description="HTH iclR-type" evidence="4">
    <location>
        <begin position="10"/>
        <end position="69"/>
    </location>
</feature>
<evidence type="ECO:0000256" key="2">
    <source>
        <dbReference type="ARBA" id="ARBA00023125"/>
    </source>
</evidence>